<dbReference type="RefSeq" id="WP_079344622.1">
    <property type="nucleotide sequence ID" value="NZ_MVAB01000001.1"/>
</dbReference>
<name>A0A1V4DEG6_9ENTE</name>
<dbReference type="EMBL" id="MVAB01000001">
    <property type="protein sequence ID" value="OPF86696.1"/>
    <property type="molecule type" value="Genomic_DNA"/>
</dbReference>
<dbReference type="Proteomes" id="UP000189970">
    <property type="component" value="Unassembled WGS sequence"/>
</dbReference>
<dbReference type="AlphaFoldDB" id="A0A1V4DEG6"/>
<evidence type="ECO:0000313" key="1">
    <source>
        <dbReference type="EMBL" id="OPF86696.1"/>
    </source>
</evidence>
<protein>
    <recommendedName>
        <fullName evidence="3">Lipoprotein</fullName>
    </recommendedName>
</protein>
<gene>
    <name evidence="1" type="ORF">BW731_00045</name>
</gene>
<proteinExistence type="predicted"/>
<accession>A0A1V4DEG6</accession>
<reference evidence="1 2" key="1">
    <citation type="submission" date="2017-02" db="EMBL/GenBank/DDBJ databases">
        <title>Vagococcus cremeus sp. nov., isolated from the small intestine of a marten, Martes flavigula.</title>
        <authorList>
            <person name="Tak E.J."/>
            <person name="Bae J.-W."/>
        </authorList>
    </citation>
    <scope>NUCLEOTIDE SEQUENCE [LARGE SCALE GENOMIC DNA]</scope>
    <source>
        <strain evidence="1 2">D7T301</strain>
    </source>
</reference>
<dbReference type="PROSITE" id="PS51257">
    <property type="entry name" value="PROKAR_LIPOPROTEIN"/>
    <property type="match status" value="1"/>
</dbReference>
<keyword evidence="2" id="KW-1185">Reference proteome</keyword>
<evidence type="ECO:0008006" key="3">
    <source>
        <dbReference type="Google" id="ProtNLM"/>
    </source>
</evidence>
<comment type="caution">
    <text evidence="1">The sequence shown here is derived from an EMBL/GenBank/DDBJ whole genome shotgun (WGS) entry which is preliminary data.</text>
</comment>
<sequence length="161" mass="18310">MKNIAKFIGFVGICCVTVVMTGCSINKNEVKSAQITSVLNNKETLQENALYHFDNGKLEVNLTFSPFENPNTNPSDSEYDKKLEETIKNLNKEFPNDTIKKENFNNKVEKSFKNVTVSVDNEKKKVTISGKDITKEFTMSESNENRLTDDLGNEYELTYSK</sequence>
<evidence type="ECO:0000313" key="2">
    <source>
        <dbReference type="Proteomes" id="UP000189970"/>
    </source>
</evidence>
<organism evidence="1 2">
    <name type="scientific">Vagococcus martis</name>
    <dbReference type="NCBI Taxonomy" id="1768210"/>
    <lineage>
        <taxon>Bacteria</taxon>
        <taxon>Bacillati</taxon>
        <taxon>Bacillota</taxon>
        <taxon>Bacilli</taxon>
        <taxon>Lactobacillales</taxon>
        <taxon>Enterococcaceae</taxon>
        <taxon>Vagococcus</taxon>
    </lineage>
</organism>